<dbReference type="InterPro" id="IPR017900">
    <property type="entry name" value="4Fe4S_Fe_S_CS"/>
</dbReference>
<comment type="caution">
    <text evidence="2">The sequence shown here is derived from an EMBL/GenBank/DDBJ whole genome shotgun (WGS) entry which is preliminary data.</text>
</comment>
<name>X0TJF1_9ZZZZ</name>
<dbReference type="PROSITE" id="PS51379">
    <property type="entry name" value="4FE4S_FER_2"/>
    <property type="match status" value="1"/>
</dbReference>
<dbReference type="PROSITE" id="PS00198">
    <property type="entry name" value="4FE4S_FER_1"/>
    <property type="match status" value="1"/>
</dbReference>
<evidence type="ECO:0000313" key="2">
    <source>
        <dbReference type="EMBL" id="GAF93663.1"/>
    </source>
</evidence>
<dbReference type="AlphaFoldDB" id="X0TJF1"/>
<dbReference type="SUPFAM" id="SSF54862">
    <property type="entry name" value="4Fe-4S ferredoxins"/>
    <property type="match status" value="1"/>
</dbReference>
<organism evidence="2">
    <name type="scientific">marine sediment metagenome</name>
    <dbReference type="NCBI Taxonomy" id="412755"/>
    <lineage>
        <taxon>unclassified sequences</taxon>
        <taxon>metagenomes</taxon>
        <taxon>ecological metagenomes</taxon>
    </lineage>
</organism>
<dbReference type="EMBL" id="BARS01015725">
    <property type="protein sequence ID" value="GAF93663.1"/>
    <property type="molecule type" value="Genomic_DNA"/>
</dbReference>
<sequence length="39" mass="4352">FQIEGGRVMPIHANEDECTLCDLCVDQCPGQAIEVIKLY</sequence>
<dbReference type="Pfam" id="PF00037">
    <property type="entry name" value="Fer4"/>
    <property type="match status" value="1"/>
</dbReference>
<dbReference type="Gene3D" id="3.30.70.20">
    <property type="match status" value="1"/>
</dbReference>
<dbReference type="InterPro" id="IPR017896">
    <property type="entry name" value="4Fe4S_Fe-S-bd"/>
</dbReference>
<feature type="non-terminal residue" evidence="2">
    <location>
        <position position="1"/>
    </location>
</feature>
<evidence type="ECO:0000259" key="1">
    <source>
        <dbReference type="PROSITE" id="PS51379"/>
    </source>
</evidence>
<proteinExistence type="predicted"/>
<feature type="domain" description="4Fe-4S ferredoxin-type" evidence="1">
    <location>
        <begin position="9"/>
        <end position="38"/>
    </location>
</feature>
<protein>
    <recommendedName>
        <fullName evidence="1">4Fe-4S ferredoxin-type domain-containing protein</fullName>
    </recommendedName>
</protein>
<reference evidence="2" key="1">
    <citation type="journal article" date="2014" name="Front. Microbiol.">
        <title>High frequency of phylogenetically diverse reductive dehalogenase-homologous genes in deep subseafloor sedimentary metagenomes.</title>
        <authorList>
            <person name="Kawai M."/>
            <person name="Futagami T."/>
            <person name="Toyoda A."/>
            <person name="Takaki Y."/>
            <person name="Nishi S."/>
            <person name="Hori S."/>
            <person name="Arai W."/>
            <person name="Tsubouchi T."/>
            <person name="Morono Y."/>
            <person name="Uchiyama I."/>
            <person name="Ito T."/>
            <person name="Fujiyama A."/>
            <person name="Inagaki F."/>
            <person name="Takami H."/>
        </authorList>
    </citation>
    <scope>NUCLEOTIDE SEQUENCE</scope>
    <source>
        <strain evidence="2">Expedition CK06-06</strain>
    </source>
</reference>
<gene>
    <name evidence="2" type="ORF">S01H1_25973</name>
</gene>
<accession>X0TJF1</accession>